<protein>
    <recommendedName>
        <fullName evidence="9">Carbohydrate sulfotransferase</fullName>
        <ecNumber evidence="9">2.8.2.-</ecNumber>
    </recommendedName>
</protein>
<keyword evidence="6 9" id="KW-0333">Golgi apparatus</keyword>
<sequence length="467" mass="53263">MRGGRDAYPEGATGETFVGGIRAKTGTAVVTQHRYRSLKASPWSDRFLSYAKCCSSQGNSSRILFLLSNKLIEKALKMAICKHYQTKLFVVFNIVAIASICYYGEVSFRLIPSISRTTGTFKHLGNATSIGTANTTEAPQPWTFNTSDGQGTPDNTPVKGVSKATKPHRKLKLQASSNPVEQRQSERLKRFEQYCNSNSTGSKRFSPAIDRGRYAVSDKYKLIYCFVPKTGSTTTAHVFYQLEHGRGANKFLNKTPGLYLKRLSDYTKEEALLRMRTYTKFITARDPIQRLESAWIEKFFKGPQRDEYTEKYQSMLETVPHLNLQTKSSSNATQPNGRVGNNSLQPIPFIAFMKAVAEQREKWSNSHWVPAYERCSPCQVDWDFILHTDTLAEDYHHMFQKLGMGDMEDILPPVRPRKAGANFQERFRDIPLGILWRLKEIYKPDYEMFGFSQENELKKILHIDSDS</sequence>
<evidence type="ECO:0000256" key="1">
    <source>
        <dbReference type="ARBA" id="ARBA00004323"/>
    </source>
</evidence>
<dbReference type="PANTHER" id="PTHR12137">
    <property type="entry name" value="CARBOHYDRATE SULFOTRANSFERASE"/>
    <property type="match status" value="1"/>
</dbReference>
<dbReference type="GO" id="GO:0000139">
    <property type="term" value="C:Golgi membrane"/>
    <property type="evidence" value="ECO:0007669"/>
    <property type="project" value="UniProtKB-SubCell"/>
</dbReference>
<comment type="subcellular location">
    <subcellularLocation>
        <location evidence="1 9">Golgi apparatus membrane</location>
        <topology evidence="1 9">Single-pass type II membrane protein</topology>
    </subcellularLocation>
</comment>
<evidence type="ECO:0000256" key="2">
    <source>
        <dbReference type="ARBA" id="ARBA00006339"/>
    </source>
</evidence>
<dbReference type="EMBL" id="OV696688">
    <property type="protein sequence ID" value="CAH1258785.1"/>
    <property type="molecule type" value="Genomic_DNA"/>
</dbReference>
<evidence type="ECO:0000313" key="12">
    <source>
        <dbReference type="Proteomes" id="UP000838412"/>
    </source>
</evidence>
<keyword evidence="9" id="KW-0119">Carbohydrate metabolism</keyword>
<dbReference type="GO" id="GO:0008146">
    <property type="term" value="F:sulfotransferase activity"/>
    <property type="evidence" value="ECO:0007669"/>
    <property type="project" value="InterPro"/>
</dbReference>
<keyword evidence="9" id="KW-0735">Signal-anchor</keyword>
<keyword evidence="12" id="KW-1185">Reference proteome</keyword>
<evidence type="ECO:0000256" key="10">
    <source>
        <dbReference type="SAM" id="MobiDB-lite"/>
    </source>
</evidence>
<evidence type="ECO:0000256" key="8">
    <source>
        <dbReference type="ARBA" id="ARBA00023180"/>
    </source>
</evidence>
<proteinExistence type="inferred from homology"/>
<dbReference type="GO" id="GO:0016051">
    <property type="term" value="P:carbohydrate biosynthetic process"/>
    <property type="evidence" value="ECO:0007669"/>
    <property type="project" value="InterPro"/>
</dbReference>
<evidence type="ECO:0000256" key="3">
    <source>
        <dbReference type="ARBA" id="ARBA00022679"/>
    </source>
</evidence>
<feature type="compositionally biased region" description="Polar residues" evidence="10">
    <location>
        <begin position="138"/>
        <end position="155"/>
    </location>
</feature>
<keyword evidence="7" id="KW-0472">Membrane</keyword>
<gene>
    <name evidence="11" type="primary">CHST11</name>
    <name evidence="11" type="ORF">BLAG_LOCUS16232</name>
</gene>
<keyword evidence="4" id="KW-0812">Transmembrane</keyword>
<reference evidence="11" key="1">
    <citation type="submission" date="2022-01" db="EMBL/GenBank/DDBJ databases">
        <authorList>
            <person name="Braso-Vives M."/>
        </authorList>
    </citation>
    <scope>NUCLEOTIDE SEQUENCE</scope>
</reference>
<evidence type="ECO:0000256" key="5">
    <source>
        <dbReference type="ARBA" id="ARBA00022989"/>
    </source>
</evidence>
<dbReference type="InterPro" id="IPR005331">
    <property type="entry name" value="Sulfotransferase"/>
</dbReference>
<comment type="similarity">
    <text evidence="2 9">Belongs to the sulfotransferase 2 family.</text>
</comment>
<dbReference type="EC" id="2.8.2.-" evidence="9"/>
<keyword evidence="8 9" id="KW-0325">Glycoprotein</keyword>
<dbReference type="InterPro" id="IPR018011">
    <property type="entry name" value="Carb_sulfotrans_8-10"/>
</dbReference>
<dbReference type="Pfam" id="PF03567">
    <property type="entry name" value="Sulfotransfer_2"/>
    <property type="match status" value="1"/>
</dbReference>
<organism evidence="11 12">
    <name type="scientific">Branchiostoma lanceolatum</name>
    <name type="common">Common lancelet</name>
    <name type="synonym">Amphioxus lanceolatum</name>
    <dbReference type="NCBI Taxonomy" id="7740"/>
    <lineage>
        <taxon>Eukaryota</taxon>
        <taxon>Metazoa</taxon>
        <taxon>Chordata</taxon>
        <taxon>Cephalochordata</taxon>
        <taxon>Leptocardii</taxon>
        <taxon>Amphioxiformes</taxon>
        <taxon>Branchiostomatidae</taxon>
        <taxon>Branchiostoma</taxon>
    </lineage>
</organism>
<accession>A0A8K0ELN3</accession>
<name>A0A8K0ELN3_BRALA</name>
<evidence type="ECO:0000256" key="7">
    <source>
        <dbReference type="ARBA" id="ARBA00023136"/>
    </source>
</evidence>
<dbReference type="AlphaFoldDB" id="A0A8K0ELN3"/>
<keyword evidence="3 9" id="KW-0808">Transferase</keyword>
<evidence type="ECO:0000256" key="6">
    <source>
        <dbReference type="ARBA" id="ARBA00023034"/>
    </source>
</evidence>
<feature type="region of interest" description="Disordered" evidence="10">
    <location>
        <begin position="138"/>
        <end position="183"/>
    </location>
</feature>
<evidence type="ECO:0000256" key="4">
    <source>
        <dbReference type="ARBA" id="ARBA00022692"/>
    </source>
</evidence>
<evidence type="ECO:0000256" key="9">
    <source>
        <dbReference type="RuleBase" id="RU364020"/>
    </source>
</evidence>
<dbReference type="PANTHER" id="PTHR12137:SF33">
    <property type="entry name" value="CARBOHYDRATE SULFOTRANSFERASE 14"/>
    <property type="match status" value="1"/>
</dbReference>
<evidence type="ECO:0000313" key="11">
    <source>
        <dbReference type="EMBL" id="CAH1258785.1"/>
    </source>
</evidence>
<dbReference type="OrthoDB" id="2019940at2759"/>
<keyword evidence="5" id="KW-1133">Transmembrane helix</keyword>
<dbReference type="Proteomes" id="UP000838412">
    <property type="component" value="Chromosome 3"/>
</dbReference>